<keyword evidence="2" id="KW-1185">Reference proteome</keyword>
<sequence length="139" mass="16182">MKEGTRLQLDDLCSLRTNHQGARQHPPLSFEGKMFKKRGKRREGRDESKRAECYLRRLDCESEFQELEFRATNGRFLTPCVAESISAGKVSLWWTVLHFIERLVNLDISYQPSVFRITHAELSVDGCTLIVHRTLMLEL</sequence>
<evidence type="ECO:0000313" key="1">
    <source>
        <dbReference type="EMBL" id="GBM37279.1"/>
    </source>
</evidence>
<reference evidence="1 2" key="1">
    <citation type="journal article" date="2019" name="Sci. Rep.">
        <title>Orb-weaving spider Araneus ventricosus genome elucidates the spidroin gene catalogue.</title>
        <authorList>
            <person name="Kono N."/>
            <person name="Nakamura H."/>
            <person name="Ohtoshi R."/>
            <person name="Moran D.A.P."/>
            <person name="Shinohara A."/>
            <person name="Yoshida Y."/>
            <person name="Fujiwara M."/>
            <person name="Mori M."/>
            <person name="Tomita M."/>
            <person name="Arakawa K."/>
        </authorList>
    </citation>
    <scope>NUCLEOTIDE SEQUENCE [LARGE SCALE GENOMIC DNA]</scope>
</reference>
<gene>
    <name evidence="1" type="ORF">AVEN_266383_1</name>
</gene>
<organism evidence="1 2">
    <name type="scientific">Araneus ventricosus</name>
    <name type="common">Orbweaver spider</name>
    <name type="synonym">Epeira ventricosa</name>
    <dbReference type="NCBI Taxonomy" id="182803"/>
    <lineage>
        <taxon>Eukaryota</taxon>
        <taxon>Metazoa</taxon>
        <taxon>Ecdysozoa</taxon>
        <taxon>Arthropoda</taxon>
        <taxon>Chelicerata</taxon>
        <taxon>Arachnida</taxon>
        <taxon>Araneae</taxon>
        <taxon>Araneomorphae</taxon>
        <taxon>Entelegynae</taxon>
        <taxon>Araneoidea</taxon>
        <taxon>Araneidae</taxon>
        <taxon>Araneus</taxon>
    </lineage>
</organism>
<accession>A0A4Y2FA97</accession>
<protein>
    <submittedName>
        <fullName evidence="1">Uncharacterized protein</fullName>
    </submittedName>
</protein>
<dbReference type="EMBL" id="BGPR01000833">
    <property type="protein sequence ID" value="GBM37279.1"/>
    <property type="molecule type" value="Genomic_DNA"/>
</dbReference>
<name>A0A4Y2FA97_ARAVE</name>
<dbReference type="Proteomes" id="UP000499080">
    <property type="component" value="Unassembled WGS sequence"/>
</dbReference>
<comment type="caution">
    <text evidence="1">The sequence shown here is derived from an EMBL/GenBank/DDBJ whole genome shotgun (WGS) entry which is preliminary data.</text>
</comment>
<proteinExistence type="predicted"/>
<evidence type="ECO:0000313" key="2">
    <source>
        <dbReference type="Proteomes" id="UP000499080"/>
    </source>
</evidence>
<dbReference type="AlphaFoldDB" id="A0A4Y2FA97"/>